<dbReference type="Proteomes" id="UP000305883">
    <property type="component" value="Unassembled WGS sequence"/>
</dbReference>
<comment type="caution">
    <text evidence="1">The sequence shown here is derived from an EMBL/GenBank/DDBJ whole genome shotgun (WGS) entry which is preliminary data.</text>
</comment>
<proteinExistence type="predicted"/>
<dbReference type="EMBL" id="MWPZ01000007">
    <property type="protein sequence ID" value="TIC94318.1"/>
    <property type="molecule type" value="Genomic_DNA"/>
</dbReference>
<protein>
    <submittedName>
        <fullName evidence="1">Uncharacterized protein</fullName>
    </submittedName>
</protein>
<dbReference type="AlphaFoldDB" id="A0A4T0VPG6"/>
<name>A0A4T0VPG6_9PEZI</name>
<organism evidence="1 2">
    <name type="scientific">Colletotrichum higginsianum</name>
    <dbReference type="NCBI Taxonomy" id="80884"/>
    <lineage>
        <taxon>Eukaryota</taxon>
        <taxon>Fungi</taxon>
        <taxon>Dikarya</taxon>
        <taxon>Ascomycota</taxon>
        <taxon>Pezizomycotina</taxon>
        <taxon>Sordariomycetes</taxon>
        <taxon>Hypocreomycetidae</taxon>
        <taxon>Glomerellales</taxon>
        <taxon>Glomerellaceae</taxon>
        <taxon>Colletotrichum</taxon>
        <taxon>Colletotrichum destructivum species complex</taxon>
    </lineage>
</organism>
<evidence type="ECO:0000313" key="2">
    <source>
        <dbReference type="Proteomes" id="UP000305883"/>
    </source>
</evidence>
<accession>A0A4T0VPG6</accession>
<reference evidence="1 2" key="1">
    <citation type="journal article" date="2019" name="Genome Biol. Evol.">
        <title>Genomic Plasticity Mediated by Transposable Elements in the Plant Pathogenic Fungus Colletotrichum higginsianum.</title>
        <authorList>
            <person name="Tsushima A."/>
            <person name="Gan P."/>
            <person name="Kumakura N."/>
            <person name="Narusaka M."/>
            <person name="Takano Y."/>
            <person name="Narusaka Y."/>
            <person name="Shirasu K."/>
        </authorList>
    </citation>
    <scope>NUCLEOTIDE SEQUENCE [LARGE SCALE GENOMIC DNA]</scope>
    <source>
        <strain evidence="1 2">MAFF305635-RFP</strain>
    </source>
</reference>
<evidence type="ECO:0000313" key="1">
    <source>
        <dbReference type="EMBL" id="TIC94318.1"/>
    </source>
</evidence>
<gene>
    <name evidence="1" type="ORF">CH35J_009879</name>
</gene>
<sequence length="87" mass="8892">MMSFVTLATVPVRVQVGLDVGTGVLLEDDDVLAGDGGGLVAAVEDGGSKDANQNGVVTVASKTWRHLALYEPGNYKVSSGAEALPHP</sequence>